<evidence type="ECO:0000313" key="1">
    <source>
        <dbReference type="EMBL" id="AHF23312.1"/>
    </source>
</evidence>
<reference evidence="1" key="1">
    <citation type="journal article" date="2014" name="J Glob Antimicrob Resist">
        <title>Plasmid-mediated multidrug resistance and virulence in an avian pathogenic Escherichia coli strain isolated in China.</title>
        <authorList>
            <person name="Wang X."/>
            <person name="Hao H."/>
            <person name="Xu Z."/>
            <person name="Zheng H."/>
            <person name="Liu C."/>
            <person name="Wei L."/>
            <person name="Zhang R."/>
            <person name="Bi D."/>
            <person name="Chen H."/>
            <person name="Tan C."/>
        </authorList>
    </citation>
    <scope>NUCLEOTIDE SEQUENCE</scope>
    <source>
        <strain evidence="1">ACN001</strain>
        <plasmid evidence="1">pACN001-B</plasmid>
    </source>
</reference>
<keyword evidence="1" id="KW-0614">Plasmid</keyword>
<name>A0A140WYT6_ECOLX</name>
<dbReference type="AlphaFoldDB" id="A0A140WYT6"/>
<sequence>MDSGIVWFFNFLYVNTICNSVYSEPATISVFIPLNWLSTGGRLHSEFIAQTSFRETPVFGNLLRTSGDQLIIIHGSCISVRRFYIRTAPLWPLLCSMQYTQDIHFSPLAVDLINQNKMRVNNQFPGTFHTTIAAFIRLPG</sequence>
<accession>A0A140WYT6</accession>
<dbReference type="EMBL" id="KC853435">
    <property type="protein sequence ID" value="AHF23312.1"/>
    <property type="molecule type" value="Genomic_DNA"/>
</dbReference>
<protein>
    <submittedName>
        <fullName evidence="1">Uncharacterized protein</fullName>
    </submittedName>
</protein>
<gene>
    <name evidence="1" type="ORF">J444_pB219</name>
</gene>
<geneLocation type="plasmid" evidence="1">
    <name>pACN001-B</name>
</geneLocation>
<proteinExistence type="predicted"/>
<organism evidence="1">
    <name type="scientific">Escherichia coli ACN001</name>
    <dbReference type="NCBI Taxonomy" id="1311757"/>
    <lineage>
        <taxon>Bacteria</taxon>
        <taxon>Pseudomonadati</taxon>
        <taxon>Pseudomonadota</taxon>
        <taxon>Gammaproteobacteria</taxon>
        <taxon>Enterobacterales</taxon>
        <taxon>Enterobacteriaceae</taxon>
        <taxon>Escherichia</taxon>
    </lineage>
</organism>